<keyword evidence="3" id="KW-1003">Cell membrane</keyword>
<evidence type="ECO:0000259" key="18">
    <source>
        <dbReference type="PROSITE" id="PS50901"/>
    </source>
</evidence>
<evidence type="ECO:0000256" key="4">
    <source>
        <dbReference type="ARBA" id="ARBA00022618"/>
    </source>
</evidence>
<evidence type="ECO:0000256" key="3">
    <source>
        <dbReference type="ARBA" id="ARBA00022475"/>
    </source>
</evidence>
<dbReference type="Pfam" id="PF17854">
    <property type="entry name" value="FtsK_alpha"/>
    <property type="match status" value="1"/>
</dbReference>
<keyword evidence="8 15" id="KW-0067">ATP-binding</keyword>
<dbReference type="GO" id="GO:0003677">
    <property type="term" value="F:DNA binding"/>
    <property type="evidence" value="ECO:0007669"/>
    <property type="project" value="UniProtKB-KW"/>
</dbReference>
<keyword evidence="10" id="KW-0238">DNA-binding</keyword>
<dbReference type="Proteomes" id="UP000006666">
    <property type="component" value="Chromosome"/>
</dbReference>
<dbReference type="SUPFAM" id="SSF46785">
    <property type="entry name" value="Winged helix' DNA-binding domain"/>
    <property type="match status" value="1"/>
</dbReference>
<feature type="transmembrane region" description="Helical" evidence="17">
    <location>
        <begin position="173"/>
        <end position="195"/>
    </location>
</feature>
<evidence type="ECO:0000313" key="20">
    <source>
        <dbReference type="Proteomes" id="UP000006666"/>
    </source>
</evidence>
<feature type="compositionally biased region" description="Basic residues" evidence="16">
    <location>
        <begin position="361"/>
        <end position="370"/>
    </location>
</feature>
<evidence type="ECO:0000256" key="8">
    <source>
        <dbReference type="ARBA" id="ARBA00022840"/>
    </source>
</evidence>
<dbReference type="HOGENOM" id="CLU_001981_2_2_11"/>
<dbReference type="InterPro" id="IPR050206">
    <property type="entry name" value="FtsK/SpoIIIE/SftA"/>
</dbReference>
<feature type="region of interest" description="Disordered" evidence="16">
    <location>
        <begin position="299"/>
        <end position="442"/>
    </location>
</feature>
<feature type="compositionally biased region" description="Gly residues" evidence="16">
    <location>
        <begin position="990"/>
        <end position="999"/>
    </location>
</feature>
<accession>C7NJC5</accession>
<dbReference type="GO" id="GO:0051301">
    <property type="term" value="P:cell division"/>
    <property type="evidence" value="ECO:0007669"/>
    <property type="project" value="UniProtKB-KW"/>
</dbReference>
<keyword evidence="4" id="KW-0132">Cell division</keyword>
<evidence type="ECO:0000313" key="19">
    <source>
        <dbReference type="EMBL" id="ACV06812.1"/>
    </source>
</evidence>
<feature type="region of interest" description="Disordered" evidence="16">
    <location>
        <begin position="936"/>
        <end position="1046"/>
    </location>
</feature>
<dbReference type="PANTHER" id="PTHR22683">
    <property type="entry name" value="SPORULATION PROTEIN RELATED"/>
    <property type="match status" value="1"/>
</dbReference>
<dbReference type="Gene3D" id="3.30.980.40">
    <property type="match status" value="1"/>
</dbReference>
<evidence type="ECO:0000256" key="7">
    <source>
        <dbReference type="ARBA" id="ARBA00022829"/>
    </source>
</evidence>
<evidence type="ECO:0000256" key="16">
    <source>
        <dbReference type="SAM" id="MobiDB-lite"/>
    </source>
</evidence>
<dbReference type="InterPro" id="IPR003593">
    <property type="entry name" value="AAA+_ATPase"/>
</dbReference>
<feature type="transmembrane region" description="Helical" evidence="17">
    <location>
        <begin position="143"/>
        <end position="161"/>
    </location>
</feature>
<gene>
    <name evidence="19" type="ordered locus">Ksed_18080</name>
</gene>
<feature type="compositionally biased region" description="Basic and acidic residues" evidence="16">
    <location>
        <begin position="1013"/>
        <end position="1029"/>
    </location>
</feature>
<evidence type="ECO:0000256" key="17">
    <source>
        <dbReference type="SAM" id="Phobius"/>
    </source>
</evidence>
<dbReference type="InterPro" id="IPR036390">
    <property type="entry name" value="WH_DNA-bd_sf"/>
</dbReference>
<keyword evidence="9 17" id="KW-1133">Transmembrane helix</keyword>
<evidence type="ECO:0000256" key="11">
    <source>
        <dbReference type="ARBA" id="ARBA00023136"/>
    </source>
</evidence>
<comment type="subunit">
    <text evidence="14">Homohexamer. Forms a ring that surrounds DNA.</text>
</comment>
<dbReference type="InterPro" id="IPR025199">
    <property type="entry name" value="FtsK_4TM"/>
</dbReference>
<dbReference type="STRING" id="478801.Ksed_18080"/>
<keyword evidence="20" id="KW-1185">Reference proteome</keyword>
<comment type="function">
    <text evidence="13">Essential cell division protein that coordinates cell division and chromosome segregation. The N-terminus is involved in assembly of the cell-division machinery. The C-terminus functions as a DNA motor that moves dsDNA in an ATP-dependent manner towards the dif recombination site, which is located within the replication terminus region. Required for activation of the Xer recombinase, allowing activation of chromosome unlinking by recombination.</text>
</comment>
<dbReference type="SMART" id="SM00843">
    <property type="entry name" value="Ftsk_gamma"/>
    <property type="match status" value="1"/>
</dbReference>
<feature type="transmembrane region" description="Helical" evidence="17">
    <location>
        <begin position="234"/>
        <end position="253"/>
    </location>
</feature>
<feature type="compositionally biased region" description="Acidic residues" evidence="16">
    <location>
        <begin position="962"/>
        <end position="981"/>
    </location>
</feature>
<organism evidence="19 20">
    <name type="scientific">Kytococcus sedentarius (strain ATCC 14392 / DSM 20547 / JCM 11482 / CCUG 33030 / NBRC 15357 / NCTC 11040 / CCM 314 / 541)</name>
    <name type="common">Micrococcus sedentarius</name>
    <dbReference type="NCBI Taxonomy" id="478801"/>
    <lineage>
        <taxon>Bacteria</taxon>
        <taxon>Bacillati</taxon>
        <taxon>Actinomycetota</taxon>
        <taxon>Actinomycetes</taxon>
        <taxon>Micrococcales</taxon>
        <taxon>Kytococcaceae</taxon>
        <taxon>Kytococcus</taxon>
    </lineage>
</organism>
<name>C7NJC5_KYTSD</name>
<dbReference type="PROSITE" id="PS50901">
    <property type="entry name" value="FTSK"/>
    <property type="match status" value="1"/>
</dbReference>
<feature type="compositionally biased region" description="Low complexity" evidence="16">
    <location>
        <begin position="407"/>
        <end position="429"/>
    </location>
</feature>
<dbReference type="Pfam" id="PF13491">
    <property type="entry name" value="FtsK_4TM"/>
    <property type="match status" value="1"/>
</dbReference>
<feature type="compositionally biased region" description="Low complexity" evidence="16">
    <location>
        <begin position="31"/>
        <end position="94"/>
    </location>
</feature>
<dbReference type="SMART" id="SM00382">
    <property type="entry name" value="AAA"/>
    <property type="match status" value="1"/>
</dbReference>
<feature type="compositionally biased region" description="Basic and acidic residues" evidence="16">
    <location>
        <begin position="371"/>
        <end position="383"/>
    </location>
</feature>
<dbReference type="Pfam" id="PF09397">
    <property type="entry name" value="FtsK_gamma"/>
    <property type="match status" value="1"/>
</dbReference>
<dbReference type="GO" id="GO:0007059">
    <property type="term" value="P:chromosome segregation"/>
    <property type="evidence" value="ECO:0007669"/>
    <property type="project" value="UniProtKB-KW"/>
</dbReference>
<evidence type="ECO:0000256" key="13">
    <source>
        <dbReference type="ARBA" id="ARBA00024986"/>
    </source>
</evidence>
<feature type="domain" description="FtsK" evidence="18">
    <location>
        <begin position="592"/>
        <end position="792"/>
    </location>
</feature>
<protein>
    <submittedName>
        <fullName evidence="19">DNA segregation ATPase, FtsK/SpoIIIE family</fullName>
    </submittedName>
</protein>
<evidence type="ECO:0000256" key="14">
    <source>
        <dbReference type="ARBA" id="ARBA00025923"/>
    </source>
</evidence>
<sequence>MADSRTRRSSSAPRNAPRSGGSRRRAETETSTRSAGTGTRSRSGTAAGSRASGAKAPGAKASGAKGAGSKASAKGSGARAAGSRGSGARTTSRGTSGGAGGGTGLLGRAVTGLWNGVTGVVGGAVRSVGGSARGLERDHARDGVAFLLLALAVIVALREWWGLSGALGGAIHAVAAGTFGLVAMAVPLLLAWAGVHMMRRPADSADNARLMVGSIAAVFAACGLTHAVQGFPDATHGLAQVRAGGGMLGYLIANPLRVGLTGIGAVVVLALLALFALLVLTATPVHRIPERLADLGDSLFHTGHPDDEDVERDSRGLPRRTRADEDDDAAPSRSRRRRREVVEDESIPFDQAAEVDDSSRRPVRTARRTRKADAGSREDERAATRALEVQGGSIDDGGDPASGGAKPSRPGARPGVRPGAKPGARPAAAQGDSDPVPPPTTQLPQRVEQLALSGDITYTLPDTALLKPGTPHKERSAANDAVVAALTNTFEEFNVDAVVAGFTRGPTVTRYEIELGPGVKVERITALSKNISYAVASAEVRILSPIPGKSAIGIEIPNTDRENVSLGDVLRSEKARNHTHPMVMGVGKDVEGGYVIANLAKMPHLLVAGATGSGKSSFVNSMITSILVRATPEEVRMVLVDPKRVELTAYEGIPHLITPIITSPKKAAEALQWVVREMDQRYDDLANYGYKHIDEFNKAVRSGKVKVPEGSQRDLQPYPYLLVVVDELADLMMVAPRDVEESVVRITQLARAAGIHLVLATQRPSVDVVTGLIKANVPSRMAFATSSLADSRVVLDQPGAEKLIGQGDALFLPMGASRTLRVQGAWVNESEIEDVVAHVKGQLAPNYREDVQQAAPSKGIDEDIGDDLDVLLQATELVVNTQFGSTSMLQRKLRVGFAKAGRLMDLMESREIVGPSEGSKARDVLVRPEDLPATLARLKGQEPEEDREAAAGSGQGGQAEDSLGDDASSDDEGSYDGYEDGAADHDARGGAAGGAAGRGSGDHGAASDGSVRGMRDRYAGVDVGEHAVSSEDDEDDDEDAWQLTGR</sequence>
<evidence type="ECO:0000256" key="1">
    <source>
        <dbReference type="ARBA" id="ARBA00004651"/>
    </source>
</evidence>
<feature type="region of interest" description="Disordered" evidence="16">
    <location>
        <begin position="1"/>
        <end position="102"/>
    </location>
</feature>
<dbReference type="AlphaFoldDB" id="C7NJC5"/>
<dbReference type="GO" id="GO:0005524">
    <property type="term" value="F:ATP binding"/>
    <property type="evidence" value="ECO:0007669"/>
    <property type="project" value="UniProtKB-UniRule"/>
</dbReference>
<dbReference type="InterPro" id="IPR002543">
    <property type="entry name" value="FtsK_dom"/>
</dbReference>
<dbReference type="eggNOG" id="COG1674">
    <property type="taxonomic scope" value="Bacteria"/>
</dbReference>
<dbReference type="Gene3D" id="3.40.50.300">
    <property type="entry name" value="P-loop containing nucleotide triphosphate hydrolases"/>
    <property type="match status" value="1"/>
</dbReference>
<dbReference type="InterPro" id="IPR036388">
    <property type="entry name" value="WH-like_DNA-bd_sf"/>
</dbReference>
<dbReference type="Gene3D" id="1.10.10.10">
    <property type="entry name" value="Winged helix-like DNA-binding domain superfamily/Winged helix DNA-binding domain"/>
    <property type="match status" value="1"/>
</dbReference>
<feature type="compositionally biased region" description="Acidic residues" evidence="16">
    <location>
        <begin position="1030"/>
        <end position="1040"/>
    </location>
</feature>
<reference evidence="19 20" key="1">
    <citation type="journal article" date="2009" name="Stand. Genomic Sci.">
        <title>Complete genome sequence of Kytococcus sedentarius type strain (541).</title>
        <authorList>
            <person name="Sims D."/>
            <person name="Brettin T."/>
            <person name="Detter J.C."/>
            <person name="Han C."/>
            <person name="Lapidus A."/>
            <person name="Copeland A."/>
            <person name="Glavina Del Rio T."/>
            <person name="Nolan M."/>
            <person name="Chen F."/>
            <person name="Lucas S."/>
            <person name="Tice H."/>
            <person name="Cheng J.F."/>
            <person name="Bruce D."/>
            <person name="Goodwin L."/>
            <person name="Pitluck S."/>
            <person name="Ovchinnikova G."/>
            <person name="Pati A."/>
            <person name="Ivanova N."/>
            <person name="Mavrommatis K."/>
            <person name="Chen A."/>
            <person name="Palaniappan K."/>
            <person name="D'haeseleer P."/>
            <person name="Chain P."/>
            <person name="Bristow J."/>
            <person name="Eisen J.A."/>
            <person name="Markowitz V."/>
            <person name="Hugenholtz P."/>
            <person name="Schneider S."/>
            <person name="Goker M."/>
            <person name="Pukall R."/>
            <person name="Kyrpides N.C."/>
            <person name="Klenk H.P."/>
        </authorList>
    </citation>
    <scope>NUCLEOTIDE SEQUENCE [LARGE SCALE GENOMIC DNA]</scope>
    <source>
        <strain evidence="20">ATCC 14392 / DSM 20547 / JCM 11482 / CCUG 33030 / NBRC 15357 / NCTC 11040 / CCM 314 / 541</strain>
    </source>
</reference>
<dbReference type="PANTHER" id="PTHR22683:SF41">
    <property type="entry name" value="DNA TRANSLOCASE FTSK"/>
    <property type="match status" value="1"/>
</dbReference>
<keyword evidence="12" id="KW-0131">Cell cycle</keyword>
<dbReference type="InterPro" id="IPR027417">
    <property type="entry name" value="P-loop_NTPase"/>
</dbReference>
<keyword evidence="11 17" id="KW-0472">Membrane</keyword>
<dbReference type="GO" id="GO:0005886">
    <property type="term" value="C:plasma membrane"/>
    <property type="evidence" value="ECO:0007669"/>
    <property type="project" value="UniProtKB-SubCell"/>
</dbReference>
<dbReference type="SUPFAM" id="SSF52540">
    <property type="entry name" value="P-loop containing nucleoside triphosphate hydrolases"/>
    <property type="match status" value="1"/>
</dbReference>
<comment type="similarity">
    <text evidence="2">Belongs to the FtsK/SpoIIIE/SftA family.</text>
</comment>
<dbReference type="InterPro" id="IPR041027">
    <property type="entry name" value="FtsK_alpha"/>
</dbReference>
<keyword evidence="5 17" id="KW-0812">Transmembrane</keyword>
<dbReference type="InterPro" id="IPR018541">
    <property type="entry name" value="Ftsk_gamma"/>
</dbReference>
<feature type="transmembrane region" description="Helical" evidence="17">
    <location>
        <begin position="260"/>
        <end position="282"/>
    </location>
</feature>
<evidence type="ECO:0000256" key="12">
    <source>
        <dbReference type="ARBA" id="ARBA00023306"/>
    </source>
</evidence>
<dbReference type="KEGG" id="kse:Ksed_18080"/>
<evidence type="ECO:0000256" key="9">
    <source>
        <dbReference type="ARBA" id="ARBA00022989"/>
    </source>
</evidence>
<dbReference type="CDD" id="cd01127">
    <property type="entry name" value="TrwB_TraG_TraD_VirD4"/>
    <property type="match status" value="1"/>
</dbReference>
<keyword evidence="7" id="KW-0159">Chromosome partition</keyword>
<keyword evidence="6 15" id="KW-0547">Nucleotide-binding</keyword>
<feature type="compositionally biased region" description="Low complexity" evidence="16">
    <location>
        <begin position="9"/>
        <end position="19"/>
    </location>
</feature>
<dbReference type="Pfam" id="PF01580">
    <property type="entry name" value="FtsK_SpoIIIE"/>
    <property type="match status" value="1"/>
</dbReference>
<evidence type="ECO:0000256" key="5">
    <source>
        <dbReference type="ARBA" id="ARBA00022692"/>
    </source>
</evidence>
<evidence type="ECO:0000256" key="2">
    <source>
        <dbReference type="ARBA" id="ARBA00006474"/>
    </source>
</evidence>
<feature type="transmembrane region" description="Helical" evidence="17">
    <location>
        <begin position="207"/>
        <end position="228"/>
    </location>
</feature>
<feature type="binding site" evidence="15">
    <location>
        <begin position="609"/>
        <end position="616"/>
    </location>
    <ligand>
        <name>ATP</name>
        <dbReference type="ChEBI" id="CHEBI:30616"/>
    </ligand>
</feature>
<dbReference type="RefSeq" id="WP_015779752.1">
    <property type="nucleotide sequence ID" value="NC_013169.1"/>
</dbReference>
<proteinExistence type="inferred from homology"/>
<evidence type="ECO:0000256" key="10">
    <source>
        <dbReference type="ARBA" id="ARBA00023125"/>
    </source>
</evidence>
<comment type="subcellular location">
    <subcellularLocation>
        <location evidence="1">Cell membrane</location>
        <topology evidence="1">Multi-pass membrane protein</topology>
    </subcellularLocation>
</comment>
<dbReference type="EMBL" id="CP001686">
    <property type="protein sequence ID" value="ACV06812.1"/>
    <property type="molecule type" value="Genomic_DNA"/>
</dbReference>
<evidence type="ECO:0000256" key="15">
    <source>
        <dbReference type="PROSITE-ProRule" id="PRU00289"/>
    </source>
</evidence>
<evidence type="ECO:0000256" key="6">
    <source>
        <dbReference type="ARBA" id="ARBA00022741"/>
    </source>
</evidence>